<accession>A0A448X288</accession>
<protein>
    <submittedName>
        <fullName evidence="2">Uncharacterized protein</fullName>
    </submittedName>
</protein>
<comment type="caution">
    <text evidence="2">The sequence shown here is derived from an EMBL/GenBank/DDBJ whole genome shotgun (WGS) entry which is preliminary data.</text>
</comment>
<keyword evidence="3" id="KW-1185">Reference proteome</keyword>
<sequence>MWGDAAETDAAIVTIRSHVTKCIVPVSTFIIFSPSSVPDEEQVVEIPDEETGKKKKRRWWRRKKRTLTPLERRERERAKRRKKRAGPILLQKLVRPQQTLPANQSPLQVPF</sequence>
<name>A0A448X288_9PLAT</name>
<proteinExistence type="predicted"/>
<reference evidence="2" key="1">
    <citation type="submission" date="2018-11" db="EMBL/GenBank/DDBJ databases">
        <authorList>
            <consortium name="Pathogen Informatics"/>
        </authorList>
    </citation>
    <scope>NUCLEOTIDE SEQUENCE</scope>
</reference>
<organism evidence="2 3">
    <name type="scientific">Protopolystoma xenopodis</name>
    <dbReference type="NCBI Taxonomy" id="117903"/>
    <lineage>
        <taxon>Eukaryota</taxon>
        <taxon>Metazoa</taxon>
        <taxon>Spiralia</taxon>
        <taxon>Lophotrochozoa</taxon>
        <taxon>Platyhelminthes</taxon>
        <taxon>Monogenea</taxon>
        <taxon>Polyopisthocotylea</taxon>
        <taxon>Polystomatidea</taxon>
        <taxon>Polystomatidae</taxon>
        <taxon>Protopolystoma</taxon>
    </lineage>
</organism>
<dbReference type="EMBL" id="CAAALY010079116">
    <property type="protein sequence ID" value="VEL26267.1"/>
    <property type="molecule type" value="Genomic_DNA"/>
</dbReference>
<gene>
    <name evidence="2" type="ORF">PXEA_LOCUS19707</name>
</gene>
<feature type="region of interest" description="Disordered" evidence="1">
    <location>
        <begin position="70"/>
        <end position="95"/>
    </location>
</feature>
<dbReference type="Proteomes" id="UP000784294">
    <property type="component" value="Unassembled WGS sequence"/>
</dbReference>
<evidence type="ECO:0000313" key="3">
    <source>
        <dbReference type="Proteomes" id="UP000784294"/>
    </source>
</evidence>
<evidence type="ECO:0000256" key="1">
    <source>
        <dbReference type="SAM" id="MobiDB-lite"/>
    </source>
</evidence>
<evidence type="ECO:0000313" key="2">
    <source>
        <dbReference type="EMBL" id="VEL26267.1"/>
    </source>
</evidence>
<dbReference type="AlphaFoldDB" id="A0A448X288"/>